<dbReference type="Gene3D" id="3.20.20.140">
    <property type="entry name" value="Metal-dependent hydrolases"/>
    <property type="match status" value="1"/>
</dbReference>
<dbReference type="EMBL" id="RRCH01000004">
    <property type="protein sequence ID" value="RRJ33099.1"/>
    <property type="molecule type" value="Genomic_DNA"/>
</dbReference>
<dbReference type="Gene3D" id="3.10.310.70">
    <property type="match status" value="1"/>
</dbReference>
<dbReference type="OrthoDB" id="8791at2157"/>
<feature type="domain" description="Amidohydrolase 3" evidence="1">
    <location>
        <begin position="53"/>
        <end position="507"/>
    </location>
</feature>
<dbReference type="SUPFAM" id="SSF51338">
    <property type="entry name" value="Composite domain of metallo-dependent hydrolases"/>
    <property type="match status" value="1"/>
</dbReference>
<reference evidence="2 3" key="1">
    <citation type="submission" date="2018-11" db="EMBL/GenBank/DDBJ databases">
        <title>Taxonoimc description of Halomarina strain SPP-AMP-1.</title>
        <authorList>
            <person name="Pal Y."/>
            <person name="Srinivasana K."/>
            <person name="Verma A."/>
            <person name="Kumar P."/>
        </authorList>
    </citation>
    <scope>NUCLEOTIDE SEQUENCE [LARGE SCALE GENOMIC DNA]</scope>
    <source>
        <strain evidence="2 3">SPP-AMP-1</strain>
    </source>
</reference>
<dbReference type="Pfam" id="PF07969">
    <property type="entry name" value="Amidohydro_3"/>
    <property type="match status" value="1"/>
</dbReference>
<organism evidence="2 3">
    <name type="scientific">Halocatena pleomorpha</name>
    <dbReference type="NCBI Taxonomy" id="1785090"/>
    <lineage>
        <taxon>Archaea</taxon>
        <taxon>Methanobacteriati</taxon>
        <taxon>Methanobacteriota</taxon>
        <taxon>Stenosarchaea group</taxon>
        <taxon>Halobacteria</taxon>
        <taxon>Halobacteriales</taxon>
        <taxon>Natronomonadaceae</taxon>
        <taxon>Halocatena</taxon>
    </lineage>
</organism>
<dbReference type="PANTHER" id="PTHR22642:SF2">
    <property type="entry name" value="PROTEIN LONG AFTER FAR-RED 3"/>
    <property type="match status" value="1"/>
</dbReference>
<evidence type="ECO:0000259" key="1">
    <source>
        <dbReference type="Pfam" id="PF07969"/>
    </source>
</evidence>
<dbReference type="Gene3D" id="2.30.40.10">
    <property type="entry name" value="Urease, subunit C, domain 1"/>
    <property type="match status" value="1"/>
</dbReference>
<accession>A0A3P3RJV6</accession>
<proteinExistence type="predicted"/>
<name>A0A3P3RJV6_9EURY</name>
<keyword evidence="3" id="KW-1185">Reference proteome</keyword>
<dbReference type="InterPro" id="IPR033932">
    <property type="entry name" value="YtcJ-like"/>
</dbReference>
<dbReference type="AlphaFoldDB" id="A0A3P3RJV6"/>
<protein>
    <submittedName>
        <fullName evidence="2">Amidohydrolase</fullName>
    </submittedName>
</protein>
<evidence type="ECO:0000313" key="3">
    <source>
        <dbReference type="Proteomes" id="UP000282322"/>
    </source>
</evidence>
<gene>
    <name evidence="2" type="ORF">EIK79_03475</name>
</gene>
<evidence type="ECO:0000313" key="2">
    <source>
        <dbReference type="EMBL" id="RRJ33099.1"/>
    </source>
</evidence>
<sequence>MTDSADLIVTNAEIHTLTDPDERHEALAVRDGEIVRVGRRYEIDFLEGIDTTVLDLDGRVLLPGFIDAHTHMEQLGRRLVHADLSAAASVEDAVALLCEERERTPTGWVLGYGYDESAWDEGRLLCREDLDRVSEERPVVAFREDLHTGSLNSVALDRYRSDMPVDDVQRSGSEPTGVVVEDALAVIRQETAPSSERMHDLITAARDRAHELGVTGVHDMVRLSTAPRVYRELDLADRLDLRVRINYWSDHLDALDELGSVTNHGSKFVSVGGVKSYTDGSFGGRTAQLSEPYENGDTGQWVTDPERLHEIVTRADDGDRQCCVHAIGDRAVEAVLDSYEETDDPSGSRHRIEHAELLSQALLERLAEMGVVASAQPNFLKWAREDGLYEDRIGRERTRQTNQYRALLDAGVPLAFGSDCMPLDPLFGVEQTVTAPAEQQRLTVTEALRAYTAGAAYAGFDEHRLGTIESGNRADLVALDQSPWDVAPDAIAAITVTHTIVDGRIVYENTE</sequence>
<comment type="caution">
    <text evidence="2">The sequence shown here is derived from an EMBL/GenBank/DDBJ whole genome shotgun (WGS) entry which is preliminary data.</text>
</comment>
<dbReference type="InterPro" id="IPR032466">
    <property type="entry name" value="Metal_Hydrolase"/>
</dbReference>
<dbReference type="SUPFAM" id="SSF51556">
    <property type="entry name" value="Metallo-dependent hydrolases"/>
    <property type="match status" value="1"/>
</dbReference>
<dbReference type="Proteomes" id="UP000282322">
    <property type="component" value="Unassembled WGS sequence"/>
</dbReference>
<dbReference type="InterPro" id="IPR011059">
    <property type="entry name" value="Metal-dep_hydrolase_composite"/>
</dbReference>
<dbReference type="PANTHER" id="PTHR22642">
    <property type="entry name" value="IMIDAZOLONEPROPIONASE"/>
    <property type="match status" value="1"/>
</dbReference>
<dbReference type="RefSeq" id="WP_124953757.1">
    <property type="nucleotide sequence ID" value="NZ_RRCH01000004.1"/>
</dbReference>
<dbReference type="InterPro" id="IPR013108">
    <property type="entry name" value="Amidohydro_3"/>
</dbReference>
<dbReference type="GO" id="GO:0016810">
    <property type="term" value="F:hydrolase activity, acting on carbon-nitrogen (but not peptide) bonds"/>
    <property type="evidence" value="ECO:0007669"/>
    <property type="project" value="InterPro"/>
</dbReference>
<dbReference type="CDD" id="cd01300">
    <property type="entry name" value="YtcJ_like"/>
    <property type="match status" value="1"/>
</dbReference>